<sequence>MTPKASYCRQKTSKLGSWLNYHIYSPYYDDQSIRNNVWEPEIHQDEHVLAWERYCYVLRMMEENRCDFDNRILIDAMFRGRDLSYSPGL</sequence>
<name>A0ABD2VTR7_9HYME</name>
<dbReference type="AlphaFoldDB" id="A0ABD2VTR7"/>
<comment type="caution">
    <text evidence="1">The sequence shown here is derived from an EMBL/GenBank/DDBJ whole genome shotgun (WGS) entry which is preliminary data.</text>
</comment>
<dbReference type="Proteomes" id="UP001627154">
    <property type="component" value="Unassembled WGS sequence"/>
</dbReference>
<proteinExistence type="predicted"/>
<organism evidence="1 2">
    <name type="scientific">Trichogramma kaykai</name>
    <dbReference type="NCBI Taxonomy" id="54128"/>
    <lineage>
        <taxon>Eukaryota</taxon>
        <taxon>Metazoa</taxon>
        <taxon>Ecdysozoa</taxon>
        <taxon>Arthropoda</taxon>
        <taxon>Hexapoda</taxon>
        <taxon>Insecta</taxon>
        <taxon>Pterygota</taxon>
        <taxon>Neoptera</taxon>
        <taxon>Endopterygota</taxon>
        <taxon>Hymenoptera</taxon>
        <taxon>Apocrita</taxon>
        <taxon>Proctotrupomorpha</taxon>
        <taxon>Chalcidoidea</taxon>
        <taxon>Trichogrammatidae</taxon>
        <taxon>Trichogramma</taxon>
    </lineage>
</organism>
<protein>
    <submittedName>
        <fullName evidence="1">Uncharacterized protein</fullName>
    </submittedName>
</protein>
<evidence type="ECO:0000313" key="2">
    <source>
        <dbReference type="Proteomes" id="UP001627154"/>
    </source>
</evidence>
<accession>A0ABD2VTR7</accession>
<reference evidence="1 2" key="1">
    <citation type="journal article" date="2024" name="bioRxiv">
        <title>A reference genome for Trichogramma kaykai: A tiny desert-dwelling parasitoid wasp with competing sex-ratio distorters.</title>
        <authorList>
            <person name="Culotta J."/>
            <person name="Lindsey A.R."/>
        </authorList>
    </citation>
    <scope>NUCLEOTIDE SEQUENCE [LARGE SCALE GENOMIC DNA]</scope>
    <source>
        <strain evidence="1 2">KSX58</strain>
    </source>
</reference>
<keyword evidence="2" id="KW-1185">Reference proteome</keyword>
<dbReference type="EMBL" id="JBJJXI010000181">
    <property type="protein sequence ID" value="KAL3383925.1"/>
    <property type="molecule type" value="Genomic_DNA"/>
</dbReference>
<gene>
    <name evidence="1" type="ORF">TKK_020274</name>
</gene>
<evidence type="ECO:0000313" key="1">
    <source>
        <dbReference type="EMBL" id="KAL3383925.1"/>
    </source>
</evidence>